<dbReference type="CDD" id="cd15039">
    <property type="entry name" value="7tmB3_Methuselah-like"/>
    <property type="match status" value="1"/>
</dbReference>
<feature type="transmembrane region" description="Helical" evidence="5">
    <location>
        <begin position="449"/>
        <end position="475"/>
    </location>
</feature>
<feature type="transmembrane region" description="Helical" evidence="5">
    <location>
        <begin position="520"/>
        <end position="540"/>
    </location>
</feature>
<keyword evidence="3 5" id="KW-1133">Transmembrane helix</keyword>
<dbReference type="PROSITE" id="PS50261">
    <property type="entry name" value="G_PROTEIN_RECEP_F2_4"/>
    <property type="match status" value="1"/>
</dbReference>
<keyword evidence="2 5" id="KW-0812">Transmembrane</keyword>
<feature type="transmembrane region" description="Helical" evidence="5">
    <location>
        <begin position="495"/>
        <end position="514"/>
    </location>
</feature>
<protein>
    <submittedName>
        <fullName evidence="8">Probable G-protein coupled receptor Mth-like 12</fullName>
    </submittedName>
</protein>
<evidence type="ECO:0000313" key="8">
    <source>
        <dbReference type="RefSeq" id="XP_036362868.1"/>
    </source>
</evidence>
<feature type="transmembrane region" description="Helical" evidence="5">
    <location>
        <begin position="365"/>
        <end position="392"/>
    </location>
</feature>
<dbReference type="GO" id="GO:0016020">
    <property type="term" value="C:membrane"/>
    <property type="evidence" value="ECO:0007669"/>
    <property type="project" value="UniProtKB-SubCell"/>
</dbReference>
<sequence>MSTDYSCREINDNKSDSYFLFDRCPNDHSVTEHVTFCETPDENDRLYNIPALGKKTKRLYRNLFCALCNGEEYLLWTVHYKCKHRMNIDLSLFSQMLRNNHCNVSIEAPFNFKDYQYPCTDYVSSCPIKLTNATLVSSCMFEPMSMVTSNGTNFRNIHCAICNSVDINDTECNITVSREMTYEIEVYTFETIFNYNNNTVEVLYASTEKNYIKKLSPCSHGFVYDELKNECRQVEFNFVLNCTTKRLEESEYHITSDGFLYLNSSQTWLNQSEFSRDPQGISICVNDHETRGQIGVLFSLMYIGLLSSVVAIFITITVYLCIPELRTLPGKLIMGLLFSMFVIEFFFLIVRFTKIRIPCFVLHPLLHYLILTPVLWMNVISFDALYTFSGIIKFPVAGKQGKRFIFYSLYAWITPLAIVIVALLFSLNISPKLTHGHFLCYFGNVSFKWFFAFPITTILSINTLMFFITVICLYLARKSSSKYLGLRKKTGFMIYFKLSLIMGFTWVFIPIFAYAYMHDAITICVTLNSYVGLIICITFLSTKTVRRHFKQECCKLFHETK</sequence>
<dbReference type="InterPro" id="IPR000832">
    <property type="entry name" value="GPCR_2_secretin-like"/>
</dbReference>
<evidence type="ECO:0000256" key="2">
    <source>
        <dbReference type="ARBA" id="ARBA00022692"/>
    </source>
</evidence>
<dbReference type="GO" id="GO:0007166">
    <property type="term" value="P:cell surface receptor signaling pathway"/>
    <property type="evidence" value="ECO:0007669"/>
    <property type="project" value="InterPro"/>
</dbReference>
<dbReference type="InterPro" id="IPR053231">
    <property type="entry name" value="GPCR_LN-TM7"/>
</dbReference>
<feature type="transmembrane region" description="Helical" evidence="5">
    <location>
        <begin position="294"/>
        <end position="320"/>
    </location>
</feature>
<dbReference type="Pfam" id="PF00002">
    <property type="entry name" value="7tm_2"/>
    <property type="match status" value="1"/>
</dbReference>
<proteinExistence type="predicted"/>
<accession>A0A7E6F5R5</accession>
<reference evidence="8" key="1">
    <citation type="submission" date="2025-08" db="UniProtKB">
        <authorList>
            <consortium name="RefSeq"/>
        </authorList>
    </citation>
    <scope>IDENTIFICATION</scope>
</reference>
<dbReference type="AlphaFoldDB" id="A0A7E6F5R5"/>
<organism evidence="7 8">
    <name type="scientific">Octopus sinensis</name>
    <name type="common">East Asian common octopus</name>
    <dbReference type="NCBI Taxonomy" id="2607531"/>
    <lineage>
        <taxon>Eukaryota</taxon>
        <taxon>Metazoa</taxon>
        <taxon>Spiralia</taxon>
        <taxon>Lophotrochozoa</taxon>
        <taxon>Mollusca</taxon>
        <taxon>Cephalopoda</taxon>
        <taxon>Coleoidea</taxon>
        <taxon>Octopodiformes</taxon>
        <taxon>Octopoda</taxon>
        <taxon>Incirrata</taxon>
        <taxon>Octopodidae</taxon>
        <taxon>Octopus</taxon>
    </lineage>
</organism>
<name>A0A7E6F5R5_9MOLL</name>
<feature type="transmembrane region" description="Helical" evidence="5">
    <location>
        <begin position="404"/>
        <end position="429"/>
    </location>
</feature>
<dbReference type="Gene3D" id="1.20.1070.10">
    <property type="entry name" value="Rhodopsin 7-helix transmembrane proteins"/>
    <property type="match status" value="1"/>
</dbReference>
<evidence type="ECO:0000256" key="3">
    <source>
        <dbReference type="ARBA" id="ARBA00022989"/>
    </source>
</evidence>
<evidence type="ECO:0000256" key="4">
    <source>
        <dbReference type="ARBA" id="ARBA00023136"/>
    </source>
</evidence>
<evidence type="ECO:0000259" key="6">
    <source>
        <dbReference type="PROSITE" id="PS50261"/>
    </source>
</evidence>
<evidence type="ECO:0000313" key="7">
    <source>
        <dbReference type="Proteomes" id="UP000515154"/>
    </source>
</evidence>
<keyword evidence="4 5" id="KW-0472">Membrane</keyword>
<dbReference type="KEGG" id="osn:118765235"/>
<evidence type="ECO:0000256" key="5">
    <source>
        <dbReference type="SAM" id="Phobius"/>
    </source>
</evidence>
<dbReference type="InterPro" id="IPR017981">
    <property type="entry name" value="GPCR_2-like_7TM"/>
</dbReference>
<dbReference type="PANTHER" id="PTHR45902">
    <property type="entry name" value="LATROPHILIN RECEPTOR-LIKE PROTEIN A"/>
    <property type="match status" value="1"/>
</dbReference>
<evidence type="ECO:0000256" key="1">
    <source>
        <dbReference type="ARBA" id="ARBA00004141"/>
    </source>
</evidence>
<dbReference type="RefSeq" id="XP_036362868.1">
    <property type="nucleotide sequence ID" value="XM_036506975.1"/>
</dbReference>
<dbReference type="PANTHER" id="PTHR45902:SF1">
    <property type="entry name" value="LATROPHILIN RECEPTOR-LIKE PROTEIN A"/>
    <property type="match status" value="1"/>
</dbReference>
<feature type="domain" description="G-protein coupled receptors family 2 profile 2" evidence="6">
    <location>
        <begin position="297"/>
        <end position="543"/>
    </location>
</feature>
<keyword evidence="7" id="KW-1185">Reference proteome</keyword>
<dbReference type="GO" id="GO:0004930">
    <property type="term" value="F:G protein-coupled receptor activity"/>
    <property type="evidence" value="ECO:0007669"/>
    <property type="project" value="InterPro"/>
</dbReference>
<dbReference type="Proteomes" id="UP000515154">
    <property type="component" value="Linkage group LG10"/>
</dbReference>
<comment type="subcellular location">
    <subcellularLocation>
        <location evidence="1">Membrane</location>
        <topology evidence="1">Multi-pass membrane protein</topology>
    </subcellularLocation>
</comment>
<gene>
    <name evidence="8" type="primary">LOC118765235</name>
</gene>
<feature type="transmembrane region" description="Helical" evidence="5">
    <location>
        <begin position="332"/>
        <end position="353"/>
    </location>
</feature>